<dbReference type="STRING" id="177199.A0A420YLL8"/>
<evidence type="ECO:0000256" key="2">
    <source>
        <dbReference type="ARBA" id="ARBA00022888"/>
    </source>
</evidence>
<keyword evidence="6" id="KW-1185">Reference proteome</keyword>
<evidence type="ECO:0000313" key="5">
    <source>
        <dbReference type="EMBL" id="RKU48769.1"/>
    </source>
</evidence>
<evidence type="ECO:0000256" key="1">
    <source>
        <dbReference type="ARBA" id="ARBA00022605"/>
    </source>
</evidence>
<evidence type="ECO:0000256" key="3">
    <source>
        <dbReference type="ARBA" id="ARBA00022962"/>
    </source>
</evidence>
<dbReference type="InterPro" id="IPR051857">
    <property type="entry name" value="Asn_synthetase_domain"/>
</dbReference>
<organism evidence="5 6">
    <name type="scientific">Coniochaeta pulveracea</name>
    <dbReference type="NCBI Taxonomy" id="177199"/>
    <lineage>
        <taxon>Eukaryota</taxon>
        <taxon>Fungi</taxon>
        <taxon>Dikarya</taxon>
        <taxon>Ascomycota</taxon>
        <taxon>Pezizomycotina</taxon>
        <taxon>Sordariomycetes</taxon>
        <taxon>Sordariomycetidae</taxon>
        <taxon>Coniochaetales</taxon>
        <taxon>Coniochaetaceae</taxon>
        <taxon>Coniochaeta</taxon>
    </lineage>
</organism>
<keyword evidence="3" id="KW-0315">Glutamine amidotransferase</keyword>
<keyword evidence="1" id="KW-0028">Amino-acid biosynthesis</keyword>
<dbReference type="InterPro" id="IPR029055">
    <property type="entry name" value="Ntn_hydrolases_N"/>
</dbReference>
<dbReference type="PANTHER" id="PTHR45937">
    <property type="entry name" value="ASPARAGINE SYNTHETASE DOMAIN-CONTAINING PROTEIN 1"/>
    <property type="match status" value="1"/>
</dbReference>
<dbReference type="InterPro" id="IPR014729">
    <property type="entry name" value="Rossmann-like_a/b/a_fold"/>
</dbReference>
<dbReference type="InterPro" id="IPR017932">
    <property type="entry name" value="GATase_2_dom"/>
</dbReference>
<dbReference type="AlphaFoldDB" id="A0A420YLL8"/>
<comment type="caution">
    <text evidence="5">The sequence shown here is derived from an EMBL/GenBank/DDBJ whole genome shotgun (WGS) entry which is preliminary data.</text>
</comment>
<dbReference type="EMBL" id="QVQW01000003">
    <property type="protein sequence ID" value="RKU48769.1"/>
    <property type="molecule type" value="Genomic_DNA"/>
</dbReference>
<sequence length="576" mass="63850">MCGIHAVVSRNSRFHGTAISEKLRRCLCNRGPDHFGQVTTRLETVTTPVNLTFTSTVLALRGDHVTKQPFQDPQTGSVLCWNGEAWRINSQPVDGNDGEAIFALLREASKKSSETGSRDPILDVFRSIQAITGPFAFVYFDRPSETIYFGRDRLGRRSLLICRDESDGSFVLSSIAEACEEKWKEVDSDGVYSVVLRQDADPDHLPLPVRHEWLPPATSEIVGEIGTGDECVLGLARFNSDIPPEDAPALCPDSEPVRSLQRLLSSCVKTRVMNIPKPPSTGSTPDTRVAVLFSGGLDCTVLARLCHDSLPRDQAVDLLNVAFENPRVAAQLHKDAKGAAVDVYEACPDRITGRKAFAELQRACPWRIFRFVAVNVPYKETCEHRAQVISLIYPHNTEMDLSIAYALYFAARGQGMCYQSGDSTSEPAPYTTPARVLLSGLGADELFGGYGRHFVGYQRAGYAGLIDELKLDVSRLGKRNLGRDDRVMAHWSKEVRFPYLDEQLVLRAMKTPVWEKCDFRNSEDISGVEPGKRVLRLVALELGLEQVAREKKRAIQFGARTAKMESGRVKGTMVIS</sequence>
<reference evidence="5 6" key="1">
    <citation type="submission" date="2018-08" db="EMBL/GenBank/DDBJ databases">
        <title>Draft genome of the lignicolous fungus Coniochaeta pulveracea.</title>
        <authorList>
            <person name="Borstlap C.J."/>
            <person name="De Witt R.N."/>
            <person name="Botha A."/>
            <person name="Volschenk H."/>
        </authorList>
    </citation>
    <scope>NUCLEOTIDE SEQUENCE [LARGE SCALE GENOMIC DNA]</scope>
    <source>
        <strain evidence="5 6">CAB683</strain>
    </source>
</reference>
<dbReference type="SUPFAM" id="SSF56235">
    <property type="entry name" value="N-terminal nucleophile aminohydrolases (Ntn hydrolases)"/>
    <property type="match status" value="1"/>
</dbReference>
<dbReference type="Gene3D" id="3.40.50.620">
    <property type="entry name" value="HUPs"/>
    <property type="match status" value="1"/>
</dbReference>
<evidence type="ECO:0000259" key="4">
    <source>
        <dbReference type="PROSITE" id="PS51278"/>
    </source>
</evidence>
<dbReference type="Pfam" id="PF13537">
    <property type="entry name" value="GATase_7"/>
    <property type="match status" value="1"/>
</dbReference>
<dbReference type="GO" id="GO:0006529">
    <property type="term" value="P:asparagine biosynthetic process"/>
    <property type="evidence" value="ECO:0007669"/>
    <property type="project" value="UniProtKB-KW"/>
</dbReference>
<dbReference type="OrthoDB" id="10252281at2759"/>
<dbReference type="Gene3D" id="3.60.20.10">
    <property type="entry name" value="Glutamine Phosphoribosylpyrophosphate, subunit 1, domain 1"/>
    <property type="match status" value="1"/>
</dbReference>
<dbReference type="PROSITE" id="PS51278">
    <property type="entry name" value="GATASE_TYPE_2"/>
    <property type="match status" value="1"/>
</dbReference>
<name>A0A420YLL8_9PEZI</name>
<proteinExistence type="predicted"/>
<dbReference type="CDD" id="cd01991">
    <property type="entry name" value="Asn_synthase_B_C"/>
    <property type="match status" value="1"/>
</dbReference>
<dbReference type="CDD" id="cd03766">
    <property type="entry name" value="Gn_AT_II_novel"/>
    <property type="match status" value="1"/>
</dbReference>
<protein>
    <recommendedName>
        <fullName evidence="4">Glutamine amidotransferase type-2 domain-containing protein</fullName>
    </recommendedName>
</protein>
<keyword evidence="2" id="KW-0061">Asparagine biosynthesis</keyword>
<dbReference type="Proteomes" id="UP000275385">
    <property type="component" value="Unassembled WGS sequence"/>
</dbReference>
<dbReference type="Pfam" id="PF00733">
    <property type="entry name" value="Asn_synthase"/>
    <property type="match status" value="1"/>
</dbReference>
<gene>
    <name evidence="5" type="ORF">DL546_003969</name>
</gene>
<dbReference type="InterPro" id="IPR001962">
    <property type="entry name" value="Asn_synthase"/>
</dbReference>
<dbReference type="SUPFAM" id="SSF52402">
    <property type="entry name" value="Adenine nucleotide alpha hydrolases-like"/>
    <property type="match status" value="1"/>
</dbReference>
<evidence type="ECO:0000313" key="6">
    <source>
        <dbReference type="Proteomes" id="UP000275385"/>
    </source>
</evidence>
<accession>A0A420YLL8</accession>
<dbReference type="PANTHER" id="PTHR45937:SF1">
    <property type="entry name" value="ASPARAGINE SYNTHETASE DOMAIN-CONTAINING PROTEIN 1"/>
    <property type="match status" value="1"/>
</dbReference>
<feature type="domain" description="Glutamine amidotransferase type-2" evidence="4">
    <location>
        <begin position="2"/>
        <end position="236"/>
    </location>
</feature>
<dbReference type="GO" id="GO:0004066">
    <property type="term" value="F:asparagine synthase (glutamine-hydrolyzing) activity"/>
    <property type="evidence" value="ECO:0007669"/>
    <property type="project" value="InterPro"/>
</dbReference>